<sequence>MLDFDLKTKQDRILAAALGCFKQYGFKRTSMDDIAKSSQVSRPALYLLFKNKTDIFRAIAKRFHEFTLVRAQGALKEEGPLSVRIENAIIARKRPLMALAFGSLHGPELFDTTLDIASDINQDAQNTFSQMIENVIAKGEQDGVLDLKTSKLTVAELTALLNASAAGLKHHTHELEAYETLLRKSISVLLAGLTV</sequence>
<feature type="DNA-binding region" description="H-T-H motif" evidence="4">
    <location>
        <begin position="30"/>
        <end position="49"/>
    </location>
</feature>
<evidence type="ECO:0000259" key="5">
    <source>
        <dbReference type="PROSITE" id="PS50977"/>
    </source>
</evidence>
<proteinExistence type="predicted"/>
<evidence type="ECO:0000256" key="2">
    <source>
        <dbReference type="ARBA" id="ARBA00023125"/>
    </source>
</evidence>
<name>A0A7C5LV21_9PROT</name>
<dbReference type="SUPFAM" id="SSF46689">
    <property type="entry name" value="Homeodomain-like"/>
    <property type="match status" value="1"/>
</dbReference>
<dbReference type="PANTHER" id="PTHR30055">
    <property type="entry name" value="HTH-TYPE TRANSCRIPTIONAL REGULATOR RUTR"/>
    <property type="match status" value="1"/>
</dbReference>
<dbReference type="PRINTS" id="PR00455">
    <property type="entry name" value="HTHTETR"/>
</dbReference>
<evidence type="ECO:0000256" key="1">
    <source>
        <dbReference type="ARBA" id="ARBA00023015"/>
    </source>
</evidence>
<dbReference type="Proteomes" id="UP000885830">
    <property type="component" value="Unassembled WGS sequence"/>
</dbReference>
<dbReference type="AlphaFoldDB" id="A0A7C5LV21"/>
<dbReference type="InterPro" id="IPR001647">
    <property type="entry name" value="HTH_TetR"/>
</dbReference>
<gene>
    <name evidence="6" type="ORF">ENJ42_07925</name>
</gene>
<dbReference type="InterPro" id="IPR009057">
    <property type="entry name" value="Homeodomain-like_sf"/>
</dbReference>
<dbReference type="Gene3D" id="1.10.357.10">
    <property type="entry name" value="Tetracycline Repressor, domain 2"/>
    <property type="match status" value="1"/>
</dbReference>
<dbReference type="InterPro" id="IPR050109">
    <property type="entry name" value="HTH-type_TetR-like_transc_reg"/>
</dbReference>
<accession>A0A7C5LV21</accession>
<dbReference type="Pfam" id="PF00440">
    <property type="entry name" value="TetR_N"/>
    <property type="match status" value="1"/>
</dbReference>
<evidence type="ECO:0000313" key="6">
    <source>
        <dbReference type="EMBL" id="HHL43529.1"/>
    </source>
</evidence>
<organism evidence="6">
    <name type="scientific">Hellea balneolensis</name>
    <dbReference type="NCBI Taxonomy" id="287478"/>
    <lineage>
        <taxon>Bacteria</taxon>
        <taxon>Pseudomonadati</taxon>
        <taxon>Pseudomonadota</taxon>
        <taxon>Alphaproteobacteria</taxon>
        <taxon>Maricaulales</taxon>
        <taxon>Robiginitomaculaceae</taxon>
        <taxon>Hellea</taxon>
    </lineage>
</organism>
<evidence type="ECO:0000256" key="4">
    <source>
        <dbReference type="PROSITE-ProRule" id="PRU00335"/>
    </source>
</evidence>
<keyword evidence="1" id="KW-0805">Transcription regulation</keyword>
<feature type="domain" description="HTH tetR-type" evidence="5">
    <location>
        <begin position="7"/>
        <end position="67"/>
    </location>
</feature>
<protein>
    <submittedName>
        <fullName evidence="6">TetR/AcrR family transcriptional regulator</fullName>
    </submittedName>
</protein>
<dbReference type="GO" id="GO:0003700">
    <property type="term" value="F:DNA-binding transcription factor activity"/>
    <property type="evidence" value="ECO:0007669"/>
    <property type="project" value="TreeGrafter"/>
</dbReference>
<dbReference type="EMBL" id="DRMJ01000413">
    <property type="protein sequence ID" value="HHL43529.1"/>
    <property type="molecule type" value="Genomic_DNA"/>
</dbReference>
<dbReference type="GO" id="GO:0000976">
    <property type="term" value="F:transcription cis-regulatory region binding"/>
    <property type="evidence" value="ECO:0007669"/>
    <property type="project" value="TreeGrafter"/>
</dbReference>
<comment type="caution">
    <text evidence="6">The sequence shown here is derived from an EMBL/GenBank/DDBJ whole genome shotgun (WGS) entry which is preliminary data.</text>
</comment>
<evidence type="ECO:0000256" key="3">
    <source>
        <dbReference type="ARBA" id="ARBA00023163"/>
    </source>
</evidence>
<keyword evidence="2 4" id="KW-0238">DNA-binding</keyword>
<dbReference type="PANTHER" id="PTHR30055:SF234">
    <property type="entry name" value="HTH-TYPE TRANSCRIPTIONAL REGULATOR BETI"/>
    <property type="match status" value="1"/>
</dbReference>
<reference evidence="6" key="1">
    <citation type="journal article" date="2020" name="mSystems">
        <title>Genome- and Community-Level Interaction Insights into Carbon Utilization and Element Cycling Functions of Hydrothermarchaeota in Hydrothermal Sediment.</title>
        <authorList>
            <person name="Zhou Z."/>
            <person name="Liu Y."/>
            <person name="Xu W."/>
            <person name="Pan J."/>
            <person name="Luo Z.H."/>
            <person name="Li M."/>
        </authorList>
    </citation>
    <scope>NUCLEOTIDE SEQUENCE [LARGE SCALE GENOMIC DNA]</scope>
    <source>
        <strain evidence="6">HyVt-485</strain>
    </source>
</reference>
<keyword evidence="3" id="KW-0804">Transcription</keyword>
<dbReference type="PROSITE" id="PS50977">
    <property type="entry name" value="HTH_TETR_2"/>
    <property type="match status" value="1"/>
</dbReference>